<sequence length="329" mass="35178">MKSLFNTKVCKILGIKYPVMQAGMGYLARGRLAAAVSNVGGLGVIGTGHLTLDELREEIRLAKSLTDKPFGVDILFGKIIADHSSQQVARYSHEVEKQIEITLEERVPVLISGLGNPLGVIKEAHQLGMVVMCVVGNVKQAVQLEKDGVDIIIAQGHEAGGHTGSVGTMVLVPQVVDAVKIPVVAAGGIADGRGLIASLSLGAGGVWMGTRFIASHEAHAHDNYKQKIVSINEEGTVISRGHSGKPVRMIKNNFTDYWKKRENEIHPYPLQLIEVGKEASKRARIDGDVENGVAPAGQIAGMIKGVKSAGHIVEDIIQEAEEVLSRFQA</sequence>
<dbReference type="PANTHER" id="PTHR32332:SF20">
    <property type="entry name" value="2-NITROPROPANE DIOXYGENASE-LIKE PROTEIN"/>
    <property type="match status" value="1"/>
</dbReference>
<gene>
    <name evidence="6" type="ORF">ADA01nite_29080</name>
</gene>
<dbReference type="SUPFAM" id="SSF51412">
    <property type="entry name" value="Inosine monophosphate dehydrogenase (IMPDH)"/>
    <property type="match status" value="1"/>
</dbReference>
<organism evidence="6 7">
    <name type="scientific">Aneurinibacillus danicus</name>
    <dbReference type="NCBI Taxonomy" id="267746"/>
    <lineage>
        <taxon>Bacteria</taxon>
        <taxon>Bacillati</taxon>
        <taxon>Bacillota</taxon>
        <taxon>Bacilli</taxon>
        <taxon>Bacillales</taxon>
        <taxon>Paenibacillaceae</taxon>
        <taxon>Aneurinibacillus group</taxon>
        <taxon>Aneurinibacillus</taxon>
    </lineage>
</organism>
<evidence type="ECO:0000313" key="6">
    <source>
        <dbReference type="EMBL" id="GEN35448.1"/>
    </source>
</evidence>
<name>A0A511VBY9_9BACL</name>
<evidence type="ECO:0000256" key="3">
    <source>
        <dbReference type="ARBA" id="ARBA00022630"/>
    </source>
</evidence>
<dbReference type="CDD" id="cd04730">
    <property type="entry name" value="NPD_like"/>
    <property type="match status" value="1"/>
</dbReference>
<dbReference type="AlphaFoldDB" id="A0A511VBY9"/>
<evidence type="ECO:0000313" key="7">
    <source>
        <dbReference type="Proteomes" id="UP000321157"/>
    </source>
</evidence>
<dbReference type="OrthoDB" id="9778912at2"/>
<evidence type="ECO:0000256" key="4">
    <source>
        <dbReference type="ARBA" id="ARBA00022643"/>
    </source>
</evidence>
<keyword evidence="6" id="KW-0223">Dioxygenase</keyword>
<dbReference type="InterPro" id="IPR004136">
    <property type="entry name" value="NMO"/>
</dbReference>
<comment type="function">
    <text evidence="1">Nitronate monooxygenase that uses molecular oxygen to catalyze the oxidative denitrification of alkyl nitronates. Acts on propionate 3-nitronate (P3N), the presumed physiological substrate. Probably functions in the detoxification of P3N, a metabolic poison produced by plants and fungi as a defense mechanism.</text>
</comment>
<dbReference type="Gene3D" id="3.20.20.70">
    <property type="entry name" value="Aldolase class I"/>
    <property type="match status" value="1"/>
</dbReference>
<accession>A0A511VBY9</accession>
<keyword evidence="5" id="KW-0560">Oxidoreductase</keyword>
<dbReference type="Pfam" id="PF03060">
    <property type="entry name" value="NMO"/>
    <property type="match status" value="1"/>
</dbReference>
<reference evidence="6 7" key="1">
    <citation type="submission" date="2019-07" db="EMBL/GenBank/DDBJ databases">
        <title>Whole genome shotgun sequence of Aneurinibacillus danicus NBRC 102444.</title>
        <authorList>
            <person name="Hosoyama A."/>
            <person name="Uohara A."/>
            <person name="Ohji S."/>
            <person name="Ichikawa N."/>
        </authorList>
    </citation>
    <scope>NUCLEOTIDE SEQUENCE [LARGE SCALE GENOMIC DNA]</scope>
    <source>
        <strain evidence="6 7">NBRC 102444</strain>
    </source>
</reference>
<comment type="caution">
    <text evidence="6">The sequence shown here is derived from an EMBL/GenBank/DDBJ whole genome shotgun (WGS) entry which is preliminary data.</text>
</comment>
<keyword evidence="3" id="KW-0285">Flavoprotein</keyword>
<evidence type="ECO:0000256" key="5">
    <source>
        <dbReference type="ARBA" id="ARBA00023002"/>
    </source>
</evidence>
<dbReference type="RefSeq" id="WP_146810976.1">
    <property type="nucleotide sequence ID" value="NZ_BJXX01000132.1"/>
</dbReference>
<keyword evidence="7" id="KW-1185">Reference proteome</keyword>
<dbReference type="InterPro" id="IPR013785">
    <property type="entry name" value="Aldolase_TIM"/>
</dbReference>
<keyword evidence="4" id="KW-0288">FMN</keyword>
<evidence type="ECO:0000256" key="1">
    <source>
        <dbReference type="ARBA" id="ARBA00003535"/>
    </source>
</evidence>
<proteinExistence type="predicted"/>
<dbReference type="EMBL" id="BJXX01000132">
    <property type="protein sequence ID" value="GEN35448.1"/>
    <property type="molecule type" value="Genomic_DNA"/>
</dbReference>
<evidence type="ECO:0000256" key="2">
    <source>
        <dbReference type="ARBA" id="ARBA00013457"/>
    </source>
</evidence>
<dbReference type="PANTHER" id="PTHR32332">
    <property type="entry name" value="2-NITROPROPANE DIOXYGENASE"/>
    <property type="match status" value="1"/>
</dbReference>
<dbReference type="Proteomes" id="UP000321157">
    <property type="component" value="Unassembled WGS sequence"/>
</dbReference>
<dbReference type="GO" id="GO:0018580">
    <property type="term" value="F:nitronate monooxygenase activity"/>
    <property type="evidence" value="ECO:0007669"/>
    <property type="project" value="InterPro"/>
</dbReference>
<dbReference type="GO" id="GO:0051213">
    <property type="term" value="F:dioxygenase activity"/>
    <property type="evidence" value="ECO:0007669"/>
    <property type="project" value="UniProtKB-KW"/>
</dbReference>
<protein>
    <recommendedName>
        <fullName evidence="2">Probable nitronate monooxygenase</fullName>
    </recommendedName>
</protein>